<proteinExistence type="predicted"/>
<dbReference type="Proteomes" id="UP000683925">
    <property type="component" value="Unassembled WGS sequence"/>
</dbReference>
<accession>A0A8S1TR56</accession>
<protein>
    <submittedName>
        <fullName evidence="1">Uncharacterized protein</fullName>
    </submittedName>
</protein>
<dbReference type="OMA" id="WERHIKK"/>
<keyword evidence="2" id="KW-1185">Reference proteome</keyword>
<comment type="caution">
    <text evidence="1">The sequence shown here is derived from an EMBL/GenBank/DDBJ whole genome shotgun (WGS) entry which is preliminary data.</text>
</comment>
<sequence>MDRKNHFILVQQIKSKQILLGCWWNYSRYPNFQHAMIQLKIQQNQESMIEIQKEKEFSLSYQTSQINEKFKLINSIKHSRKSNSLIFNSTSSILVVTSNENLILFHFKQGHIKKISQIIGNYFINNCLLFMNLQNQIISSNSNCQIRFQSLYLSNNNKRLQLIKINDDDYQINCMLNNREENLLIIGMDNQINFLEKKNQWRFVQSIEIDGNIRGLTLNESQNMILACGSFNYILVIKKDIKDWKLSKQFHLFVEGARIVFYQDKKFAFQPWCWHTLDIYAIDSKDEISLIQQVQIKNSTFKTCAAYSPLQFIENKSILLSKNQNCLIILKLRKNGEFVNEQTIEFNFPFLYGHLSNDGNYLVIWERHIKKIQIWQYISNDQ</sequence>
<dbReference type="OrthoDB" id="10583727at2759"/>
<dbReference type="PANTHER" id="PTHR19920">
    <property type="entry name" value="WD40 PROTEIN CIAO1"/>
    <property type="match status" value="1"/>
</dbReference>
<dbReference type="AlphaFoldDB" id="A0A8S1TR56"/>
<dbReference type="GO" id="GO:0016226">
    <property type="term" value="P:iron-sulfur cluster assembly"/>
    <property type="evidence" value="ECO:0007669"/>
    <property type="project" value="TreeGrafter"/>
</dbReference>
<name>A0A8S1TR56_PAROT</name>
<dbReference type="EMBL" id="CAJJDP010000028">
    <property type="protein sequence ID" value="CAD8154057.1"/>
    <property type="molecule type" value="Genomic_DNA"/>
</dbReference>
<organism evidence="1 2">
    <name type="scientific">Paramecium octaurelia</name>
    <dbReference type="NCBI Taxonomy" id="43137"/>
    <lineage>
        <taxon>Eukaryota</taxon>
        <taxon>Sar</taxon>
        <taxon>Alveolata</taxon>
        <taxon>Ciliophora</taxon>
        <taxon>Intramacronucleata</taxon>
        <taxon>Oligohymenophorea</taxon>
        <taxon>Peniculida</taxon>
        <taxon>Parameciidae</taxon>
        <taxon>Paramecium</taxon>
    </lineage>
</organism>
<dbReference type="PANTHER" id="PTHR19920:SF0">
    <property type="entry name" value="CYTOSOLIC IRON-SULFUR PROTEIN ASSEMBLY PROTEIN CIAO1-RELATED"/>
    <property type="match status" value="1"/>
</dbReference>
<evidence type="ECO:0000313" key="1">
    <source>
        <dbReference type="EMBL" id="CAD8154057.1"/>
    </source>
</evidence>
<gene>
    <name evidence="1" type="ORF">POCTA_138.1.T0280338</name>
</gene>
<reference evidence="1" key="1">
    <citation type="submission" date="2021-01" db="EMBL/GenBank/DDBJ databases">
        <authorList>
            <consortium name="Genoscope - CEA"/>
            <person name="William W."/>
        </authorList>
    </citation>
    <scope>NUCLEOTIDE SEQUENCE</scope>
</reference>
<evidence type="ECO:0000313" key="2">
    <source>
        <dbReference type="Proteomes" id="UP000683925"/>
    </source>
</evidence>
<dbReference type="GO" id="GO:0097361">
    <property type="term" value="C:cytosolic [4Fe-4S] assembly targeting complex"/>
    <property type="evidence" value="ECO:0007669"/>
    <property type="project" value="TreeGrafter"/>
</dbReference>